<protein>
    <recommendedName>
        <fullName evidence="9">Amino acid transporter transmembrane domain-containing protein</fullName>
    </recommendedName>
</protein>
<dbReference type="OrthoDB" id="28208at2759"/>
<evidence type="ECO:0000256" key="8">
    <source>
        <dbReference type="SAM" id="Phobius"/>
    </source>
</evidence>
<feature type="transmembrane region" description="Helical" evidence="8">
    <location>
        <begin position="75"/>
        <end position="97"/>
    </location>
</feature>
<feature type="transmembrane region" description="Helical" evidence="8">
    <location>
        <begin position="241"/>
        <end position="260"/>
    </location>
</feature>
<feature type="transmembrane region" description="Helical" evidence="8">
    <location>
        <begin position="175"/>
        <end position="192"/>
    </location>
</feature>
<dbReference type="AlphaFoldDB" id="A0A8T2R7T4"/>
<name>A0A8T2R7T4_CERRI</name>
<comment type="caution">
    <text evidence="10">The sequence shown here is derived from an EMBL/GenBank/DDBJ whole genome shotgun (WGS) entry which is preliminary data.</text>
</comment>
<comment type="subcellular location">
    <subcellularLocation>
        <location evidence="1">Membrane</location>
        <topology evidence="1">Multi-pass membrane protein</topology>
    </subcellularLocation>
</comment>
<feature type="transmembrane region" description="Helical" evidence="8">
    <location>
        <begin position="122"/>
        <end position="142"/>
    </location>
</feature>
<feature type="transmembrane region" description="Helical" evidence="8">
    <location>
        <begin position="204"/>
        <end position="226"/>
    </location>
</feature>
<comment type="similarity">
    <text evidence="2">Belongs to the amino acid/polyamine transporter 2 family.</text>
</comment>
<evidence type="ECO:0000313" key="11">
    <source>
        <dbReference type="Proteomes" id="UP000825935"/>
    </source>
</evidence>
<dbReference type="GO" id="GO:0015179">
    <property type="term" value="F:L-amino acid transmembrane transporter activity"/>
    <property type="evidence" value="ECO:0007669"/>
    <property type="project" value="TreeGrafter"/>
</dbReference>
<dbReference type="GO" id="GO:0031090">
    <property type="term" value="C:organelle membrane"/>
    <property type="evidence" value="ECO:0007669"/>
    <property type="project" value="UniProtKB-ARBA"/>
</dbReference>
<gene>
    <name evidence="10" type="ORF">KP509_29G066800</name>
</gene>
<feature type="domain" description="Amino acid transporter transmembrane" evidence="9">
    <location>
        <begin position="45"/>
        <end position="447"/>
    </location>
</feature>
<keyword evidence="3" id="KW-0813">Transport</keyword>
<feature type="transmembrane region" description="Helical" evidence="8">
    <location>
        <begin position="431"/>
        <end position="453"/>
    </location>
</feature>
<keyword evidence="7 8" id="KW-0472">Membrane</keyword>
<reference evidence="10" key="1">
    <citation type="submission" date="2021-08" db="EMBL/GenBank/DDBJ databases">
        <title>WGS assembly of Ceratopteris richardii.</title>
        <authorList>
            <person name="Marchant D.B."/>
            <person name="Chen G."/>
            <person name="Jenkins J."/>
            <person name="Shu S."/>
            <person name="Leebens-Mack J."/>
            <person name="Grimwood J."/>
            <person name="Schmutz J."/>
            <person name="Soltis P."/>
            <person name="Soltis D."/>
            <person name="Chen Z.-H."/>
        </authorList>
    </citation>
    <scope>NUCLEOTIDE SEQUENCE</scope>
    <source>
        <strain evidence="10">Whitten #5841</strain>
        <tissue evidence="10">Leaf</tissue>
    </source>
</reference>
<organism evidence="10 11">
    <name type="scientific">Ceratopteris richardii</name>
    <name type="common">Triangle waterfern</name>
    <dbReference type="NCBI Taxonomy" id="49495"/>
    <lineage>
        <taxon>Eukaryota</taxon>
        <taxon>Viridiplantae</taxon>
        <taxon>Streptophyta</taxon>
        <taxon>Embryophyta</taxon>
        <taxon>Tracheophyta</taxon>
        <taxon>Polypodiopsida</taxon>
        <taxon>Polypodiidae</taxon>
        <taxon>Polypodiales</taxon>
        <taxon>Pteridineae</taxon>
        <taxon>Pteridaceae</taxon>
        <taxon>Parkerioideae</taxon>
        <taxon>Ceratopteris</taxon>
    </lineage>
</organism>
<evidence type="ECO:0000256" key="5">
    <source>
        <dbReference type="ARBA" id="ARBA00022970"/>
    </source>
</evidence>
<proteinExistence type="inferred from homology"/>
<evidence type="ECO:0000256" key="1">
    <source>
        <dbReference type="ARBA" id="ARBA00004141"/>
    </source>
</evidence>
<evidence type="ECO:0000256" key="3">
    <source>
        <dbReference type="ARBA" id="ARBA00022448"/>
    </source>
</evidence>
<keyword evidence="6 8" id="KW-1133">Transmembrane helix</keyword>
<evidence type="ECO:0000256" key="2">
    <source>
        <dbReference type="ARBA" id="ARBA00008066"/>
    </source>
</evidence>
<evidence type="ECO:0000259" key="9">
    <source>
        <dbReference type="Pfam" id="PF01490"/>
    </source>
</evidence>
<dbReference type="EMBL" id="CM035434">
    <property type="protein sequence ID" value="KAH7292409.1"/>
    <property type="molecule type" value="Genomic_DNA"/>
</dbReference>
<evidence type="ECO:0000256" key="6">
    <source>
        <dbReference type="ARBA" id="ARBA00022989"/>
    </source>
</evidence>
<evidence type="ECO:0000256" key="4">
    <source>
        <dbReference type="ARBA" id="ARBA00022692"/>
    </source>
</evidence>
<feature type="transmembrane region" description="Helical" evidence="8">
    <location>
        <begin position="47"/>
        <end position="69"/>
    </location>
</feature>
<dbReference type="PANTHER" id="PTHR22950">
    <property type="entry name" value="AMINO ACID TRANSPORTER"/>
    <property type="match status" value="1"/>
</dbReference>
<evidence type="ECO:0000313" key="10">
    <source>
        <dbReference type="EMBL" id="KAH7292409.1"/>
    </source>
</evidence>
<keyword evidence="4 8" id="KW-0812">Transmembrane</keyword>
<feature type="transmembrane region" description="Helical" evidence="8">
    <location>
        <begin position="371"/>
        <end position="390"/>
    </location>
</feature>
<keyword evidence="11" id="KW-1185">Reference proteome</keyword>
<dbReference type="Proteomes" id="UP000825935">
    <property type="component" value="Chromosome 29"/>
</dbReference>
<dbReference type="InterPro" id="IPR013057">
    <property type="entry name" value="AA_transpt_TM"/>
</dbReference>
<evidence type="ECO:0000256" key="7">
    <source>
        <dbReference type="ARBA" id="ARBA00023136"/>
    </source>
</evidence>
<sequence>MAPHTSSLTKINIISRDQGSDKVPLLPAKNGHAGSAEVPDGYNGASFASAVFSLTTSVVGAGIMGLPAAVKTLGVIPGVLVIAIVGLLADAGVEIMLKFSNTGKIVSYGGLMADSFGRVGRIILQACVTVNNFGILVVYLIIIGDVMSGSTSGTVHHSGVLEEWAGGQTWWNSRLSVFVFTTLVILAPLASFKHVDALRLSSAISVALAVLFVVVMVMVTIAKLAIGNVAMPRLFPNIENGWSLLEVFEVIPIVVTAYICHQSVHPIINELTMPSQAFGVVRTSLAVCTAIYVAMSVFGFILFGDNTMTDVLSNFDTNLGVPYSTVLCDIVRVGYALHLVLVFPILHFTLRLNLDGLLFPASRPISMDNRRFTLITAGIMSLIFFGAYMIPSIDVAFQFTGATAGMCIGFIFPSIVCLRDIHEISTKREKVVSWIMVVLAIAVGIVAITSDILDIFVNKSSTTPSGHVDGFIH</sequence>
<feature type="transmembrane region" description="Helical" evidence="8">
    <location>
        <begin position="280"/>
        <end position="303"/>
    </location>
</feature>
<dbReference type="PANTHER" id="PTHR22950:SF458">
    <property type="entry name" value="SODIUM-COUPLED NEUTRAL AMINO ACID TRANSPORTER 11-RELATED"/>
    <property type="match status" value="1"/>
</dbReference>
<dbReference type="Pfam" id="PF01490">
    <property type="entry name" value="Aa_trans"/>
    <property type="match status" value="1"/>
</dbReference>
<dbReference type="OMA" id="KIWKRQC"/>
<feature type="transmembrane region" description="Helical" evidence="8">
    <location>
        <begin position="323"/>
        <end position="350"/>
    </location>
</feature>
<accession>A0A8T2R7T4</accession>
<feature type="transmembrane region" description="Helical" evidence="8">
    <location>
        <begin position="396"/>
        <end position="419"/>
    </location>
</feature>
<keyword evidence="5" id="KW-0029">Amino-acid transport</keyword>